<reference evidence="2" key="2">
    <citation type="submission" date="2025-08" db="UniProtKB">
        <authorList>
            <consortium name="RefSeq"/>
        </authorList>
    </citation>
    <scope>IDENTIFICATION</scope>
    <source>
        <tissue evidence="2">Leaf</tissue>
    </source>
</reference>
<protein>
    <submittedName>
        <fullName evidence="2">Uncharacterized protein LOC142168276</fullName>
    </submittedName>
</protein>
<reference evidence="1" key="1">
    <citation type="journal article" date="2014" name="Nat. Commun.">
        <title>The tobacco genome sequence and its comparison with those of tomato and potato.</title>
        <authorList>
            <person name="Sierro N."/>
            <person name="Battey J.N."/>
            <person name="Ouadi S."/>
            <person name="Bakaher N."/>
            <person name="Bovet L."/>
            <person name="Willig A."/>
            <person name="Goepfert S."/>
            <person name="Peitsch M.C."/>
            <person name="Ivanov N.V."/>
        </authorList>
    </citation>
    <scope>NUCLEOTIDE SEQUENCE [LARGE SCALE GENOMIC DNA]</scope>
</reference>
<evidence type="ECO:0000313" key="1">
    <source>
        <dbReference type="Proteomes" id="UP000790787"/>
    </source>
</evidence>
<proteinExistence type="predicted"/>
<gene>
    <name evidence="2" type="primary">LOC142168276</name>
</gene>
<evidence type="ECO:0000313" key="2">
    <source>
        <dbReference type="RefSeq" id="XP_075085038.1"/>
    </source>
</evidence>
<sequence>MLADELKRLDKFTKLHPPYFSGTSLEDAHGFLESYHEILCNLELVESNRVGFTAFQMQGPAKRWCQDYELGRPAGSPPLTWAQFYRVFLENFMPHTRRKEIRRQYLQQGPRSVTEYEMRFIKLSHHATFFIPTKEESVRRFIDGLQYGIHIVLARVKDRDFISLGCRDSASYKVHLH</sequence>
<name>A0AC58SJB3_TOBAC</name>
<dbReference type="Proteomes" id="UP000790787">
    <property type="component" value="Chromosome 13"/>
</dbReference>
<accession>A0AC58SJB3</accession>
<dbReference type="RefSeq" id="XP_075085038.1">
    <property type="nucleotide sequence ID" value="XM_075228937.1"/>
</dbReference>
<keyword evidence="1" id="KW-1185">Reference proteome</keyword>
<organism evidence="1 2">
    <name type="scientific">Nicotiana tabacum</name>
    <name type="common">Common tobacco</name>
    <dbReference type="NCBI Taxonomy" id="4097"/>
    <lineage>
        <taxon>Eukaryota</taxon>
        <taxon>Viridiplantae</taxon>
        <taxon>Streptophyta</taxon>
        <taxon>Embryophyta</taxon>
        <taxon>Tracheophyta</taxon>
        <taxon>Spermatophyta</taxon>
        <taxon>Magnoliopsida</taxon>
        <taxon>eudicotyledons</taxon>
        <taxon>Gunneridae</taxon>
        <taxon>Pentapetalae</taxon>
        <taxon>asterids</taxon>
        <taxon>lamiids</taxon>
        <taxon>Solanales</taxon>
        <taxon>Solanaceae</taxon>
        <taxon>Nicotianoideae</taxon>
        <taxon>Nicotianeae</taxon>
        <taxon>Nicotiana</taxon>
    </lineage>
</organism>